<accession>A0A1S3HVD7</accession>
<name>A0A1S3HVD7_LINAN</name>
<organism evidence="1 2">
    <name type="scientific">Lingula anatina</name>
    <name type="common">Brachiopod</name>
    <name type="synonym">Lingula unguis</name>
    <dbReference type="NCBI Taxonomy" id="7574"/>
    <lineage>
        <taxon>Eukaryota</taxon>
        <taxon>Metazoa</taxon>
        <taxon>Spiralia</taxon>
        <taxon>Lophotrochozoa</taxon>
        <taxon>Brachiopoda</taxon>
        <taxon>Linguliformea</taxon>
        <taxon>Lingulata</taxon>
        <taxon>Lingulida</taxon>
        <taxon>Linguloidea</taxon>
        <taxon>Lingulidae</taxon>
        <taxon>Lingula</taxon>
    </lineage>
</organism>
<evidence type="ECO:0000313" key="1">
    <source>
        <dbReference type="Proteomes" id="UP000085678"/>
    </source>
</evidence>
<dbReference type="InterPro" id="IPR032675">
    <property type="entry name" value="LRR_dom_sf"/>
</dbReference>
<dbReference type="Proteomes" id="UP000085678">
    <property type="component" value="Unplaced"/>
</dbReference>
<dbReference type="Gene3D" id="3.80.10.10">
    <property type="entry name" value="Ribonuclease Inhibitor"/>
    <property type="match status" value="1"/>
</dbReference>
<keyword evidence="1" id="KW-1185">Reference proteome</keyword>
<dbReference type="InParanoid" id="A0A1S3HVD7"/>
<sequence length="1381" mass="154670">MVLHTLVQSPLSLLRHPPSQILYWGTPFQIAGVGKGTLNDLMEIYTQAVNKVQQTHAGLLKQMTAYSDGLMSGKTSVKKFSLLQEFCTLSVQLDRFSRFLGAQKDIVKHVCLDEKGLPEMFSGLLICQKIKDFVSPWQTDSKEQKIVQRYAGVNAGRIADDSWKNIHGIHHKVLKDLHSQGIILYLSQLPEPIVILNIEVFAAVMNKALNCSTPVPMSTPVLYLPDGQKVYTCQNLKEAVTSIDSAIDDKNFQILYKMIDDLGILQQAKSFRTSLTPEDWTYLFFNCRTVQQPSIPLEDFNCPPNAPVIKKTQTYTYPAGFHRDLLPAIFAACEQFVSPEIVWAQGFLCRHDGIEVMVNETITGVGTGMITLSGQSYRPEDERAKAEMERSILLEMYIYGMVIDSVLGETQTLAFRQGDLSELLDIKVDPCLCQEHVWSRPDGTYPWDYKVTVCSRCNNCSDKGKTCPWNGIKERRLSSGEVWASSLKQLDSGQETCHLGTEWHLPVMFENLEECGCDTEIRACRRCGLCRHCAYVLGTIHARVDPGYGSLMNNLVTHEAAMTTYHCEYPLDGTVHQIVNISAMKYLNQDFQGIVLLTSFLQDEELKLLIGEGGAVTLMVGQQAEYPAASYGLLRSLEKGDVLSLKVAVYPGSMERFDQNGVTKLIDEDASVVQLPMYLQVILNGVCLNTYMIPNLEWYPTLVAQGQQAGEFRGWNFECPTMPLVIRSSFPGGSVPTLTALDEEEDCYVYNCSVDESPRGTVVSFRKEEDPFLSYCIIKMPLAGLDPANFMEVEFQDVDICGKFYMGPIWFSDAEVEAMDFRETVSYVLSVWDDEKLKRSLDCGDRVSVVVDMESVQNVSAENAEVRVTWELPAGRTLVTTLPLYNQSESGVKGQVHMAILFQKNPEFPSPKGPTVKVTKFGNLDYNLLPAPVKTLSCRRVDPGDRTEIALTYSSGTMTANDTPHGTWLLLPELTEAVLKKVTLKKLLEFGNLTAMLACQNTRPAWIHPRGYPRYPAHFHLIDMAPQKVKTSAEAVLMFENMLMNRIYRGLAQRKVSLPLLDSTNPQEREKIEYLFQERYLSFCAAICRHVWKGGFTSERQAAVPWIKELSETYGDLQAGLMENHNHGCREIHDKPDEVKGPHVSLKQGENLEKFKFDKNRGTEYAVAVVLQKTDTDLEKIPVQSEDLSTLYLTCGQPSWFEPSTYSDGNLELTTQLPATWKMKNLGKFCVNGLITTSQNVSSMECKNLTVVDVSESLVETLPDFRVLPKVREVNASHSMVTIQSLTSCHIDQLKYLVSLSLDELLLDSLPRSFGQLKTLQYLSIKGIPWLRGDEDPQCGQAETSGLSNSVAKVAARTSCIVIIPGNENMCPSCASCHFSC</sequence>
<dbReference type="KEGG" id="lak:106158158"/>
<dbReference type="GeneID" id="106158158"/>
<reference evidence="2" key="1">
    <citation type="submission" date="2025-08" db="UniProtKB">
        <authorList>
            <consortium name="RefSeq"/>
        </authorList>
    </citation>
    <scope>IDENTIFICATION</scope>
    <source>
        <tissue evidence="2">Gonads</tissue>
    </source>
</reference>
<evidence type="ECO:0000313" key="2">
    <source>
        <dbReference type="RefSeq" id="XP_013389506.1"/>
    </source>
</evidence>
<dbReference type="RefSeq" id="XP_013389506.1">
    <property type="nucleotide sequence ID" value="XM_013534052.1"/>
</dbReference>
<gene>
    <name evidence="2" type="primary">LOC106158158</name>
</gene>
<dbReference type="SUPFAM" id="SSF52058">
    <property type="entry name" value="L domain-like"/>
    <property type="match status" value="1"/>
</dbReference>
<protein>
    <submittedName>
        <fullName evidence="2">Uncharacterized protein LOC106158158</fullName>
    </submittedName>
</protein>
<proteinExistence type="predicted"/>